<feature type="binding site" evidence="7">
    <location>
        <position position="101"/>
    </location>
    <ligand>
        <name>phosphoenolpyruvate</name>
        <dbReference type="ChEBI" id="CHEBI:58702"/>
    </ligand>
</feature>
<feature type="domain" description="Enolpyruvate transferase" evidence="8">
    <location>
        <begin position="16"/>
        <end position="432"/>
    </location>
</feature>
<dbReference type="PIRSF" id="PIRSF000505">
    <property type="entry name" value="EPSPS"/>
    <property type="match status" value="1"/>
</dbReference>
<feature type="binding site" evidence="7">
    <location>
        <position position="28"/>
    </location>
    <ligand>
        <name>3-phosphoshikimate</name>
        <dbReference type="ChEBI" id="CHEBI:145989"/>
    </ligand>
</feature>
<evidence type="ECO:0000256" key="3">
    <source>
        <dbReference type="ARBA" id="ARBA00022605"/>
    </source>
</evidence>
<feature type="binding site" evidence="7">
    <location>
        <position position="29"/>
    </location>
    <ligand>
        <name>3-phosphoshikimate</name>
        <dbReference type="ChEBI" id="CHEBI:145989"/>
    </ligand>
</feature>
<dbReference type="PROSITE" id="PS00104">
    <property type="entry name" value="EPSP_SYNTHASE_1"/>
    <property type="match status" value="1"/>
</dbReference>
<feature type="binding site" evidence="7">
    <location>
        <position position="28"/>
    </location>
    <ligand>
        <name>phosphoenolpyruvate</name>
        <dbReference type="ChEBI" id="CHEBI:58702"/>
    </ligand>
</feature>
<comment type="similarity">
    <text evidence="2 7">Belongs to the EPSP synthase family.</text>
</comment>
<evidence type="ECO:0000259" key="8">
    <source>
        <dbReference type="Pfam" id="PF00275"/>
    </source>
</evidence>
<keyword evidence="3 7" id="KW-0028">Amino-acid biosynthesis</keyword>
<feature type="binding site" evidence="7">
    <location>
        <position position="400"/>
    </location>
    <ligand>
        <name>phosphoenolpyruvate</name>
        <dbReference type="ChEBI" id="CHEBI:58702"/>
    </ligand>
</feature>
<evidence type="ECO:0000256" key="2">
    <source>
        <dbReference type="ARBA" id="ARBA00009948"/>
    </source>
</evidence>
<dbReference type="GO" id="GO:0003866">
    <property type="term" value="F:3-phosphoshikimate 1-carboxyvinyltransferase activity"/>
    <property type="evidence" value="ECO:0007669"/>
    <property type="project" value="UniProtKB-EC"/>
</dbReference>
<comment type="subcellular location">
    <subcellularLocation>
        <location evidence="7">Cytoplasm</location>
    </subcellularLocation>
</comment>
<evidence type="ECO:0000256" key="5">
    <source>
        <dbReference type="ARBA" id="ARBA00023141"/>
    </source>
</evidence>
<feature type="binding site" evidence="7">
    <location>
        <position position="174"/>
    </location>
    <ligand>
        <name>3-phosphoshikimate</name>
        <dbReference type="ChEBI" id="CHEBI:145989"/>
    </ligand>
</feature>
<dbReference type="HAMAP" id="MF_00210">
    <property type="entry name" value="EPSP_synth"/>
    <property type="match status" value="1"/>
</dbReference>
<dbReference type="PROSITE" id="PS00885">
    <property type="entry name" value="EPSP_SYNTHASE_2"/>
    <property type="match status" value="1"/>
</dbReference>
<dbReference type="InterPro" id="IPR013792">
    <property type="entry name" value="RNA3'P_cycl/enolpyr_Trfase_a/b"/>
</dbReference>
<comment type="subunit">
    <text evidence="7">Monomer.</text>
</comment>
<comment type="pathway">
    <text evidence="1 7">Metabolic intermediate biosynthesis; chorismate biosynthesis; chorismate from D-erythrose 4-phosphate and phosphoenolpyruvate: step 6/7.</text>
</comment>
<keyword evidence="10" id="KW-1185">Reference proteome</keyword>
<feature type="binding site" evidence="7">
    <location>
        <position position="176"/>
    </location>
    <ligand>
        <name>3-phosphoshikimate</name>
        <dbReference type="ChEBI" id="CHEBI:145989"/>
    </ligand>
</feature>
<feature type="binding site" evidence="7">
    <location>
        <position position="129"/>
    </location>
    <ligand>
        <name>phosphoenolpyruvate</name>
        <dbReference type="ChEBI" id="CHEBI:58702"/>
    </ligand>
</feature>
<dbReference type="NCBIfam" id="TIGR01356">
    <property type="entry name" value="aroA"/>
    <property type="match status" value="1"/>
</dbReference>
<dbReference type="EC" id="2.5.1.19" evidence="7"/>
<comment type="catalytic activity">
    <reaction evidence="6">
        <text>3-phosphoshikimate + phosphoenolpyruvate = 5-O-(1-carboxyvinyl)-3-phosphoshikimate + phosphate</text>
        <dbReference type="Rhea" id="RHEA:21256"/>
        <dbReference type="ChEBI" id="CHEBI:43474"/>
        <dbReference type="ChEBI" id="CHEBI:57701"/>
        <dbReference type="ChEBI" id="CHEBI:58702"/>
        <dbReference type="ChEBI" id="CHEBI:145989"/>
        <dbReference type="EC" id="2.5.1.19"/>
    </reaction>
    <physiologicalReaction direction="left-to-right" evidence="6">
        <dbReference type="Rhea" id="RHEA:21257"/>
    </physiologicalReaction>
</comment>
<evidence type="ECO:0000313" key="10">
    <source>
        <dbReference type="Proteomes" id="UP001204142"/>
    </source>
</evidence>
<feature type="binding site" evidence="7">
    <location>
        <position position="33"/>
    </location>
    <ligand>
        <name>3-phosphoshikimate</name>
        <dbReference type="ChEBI" id="CHEBI:145989"/>
    </ligand>
</feature>
<evidence type="ECO:0000256" key="7">
    <source>
        <dbReference type="HAMAP-Rule" id="MF_00210"/>
    </source>
</evidence>
<feature type="active site" description="Proton acceptor" evidence="7">
    <location>
        <position position="322"/>
    </location>
</feature>
<dbReference type="Proteomes" id="UP001204142">
    <property type="component" value="Unassembled WGS sequence"/>
</dbReference>
<dbReference type="RefSeq" id="WP_256764368.1">
    <property type="nucleotide sequence ID" value="NZ_JANIGO010000002.1"/>
</dbReference>
<comment type="caution">
    <text evidence="7">Lacks conserved residue(s) required for the propagation of feature annotation.</text>
</comment>
<comment type="caution">
    <text evidence="9">The sequence shown here is derived from an EMBL/GenBank/DDBJ whole genome shotgun (WGS) entry which is preliminary data.</text>
</comment>
<feature type="binding site" evidence="7">
    <location>
        <position position="176"/>
    </location>
    <ligand>
        <name>phosphoenolpyruvate</name>
        <dbReference type="ChEBI" id="CHEBI:58702"/>
    </ligand>
</feature>
<feature type="binding site" evidence="7">
    <location>
        <position position="322"/>
    </location>
    <ligand>
        <name>3-phosphoshikimate</name>
        <dbReference type="ChEBI" id="CHEBI:145989"/>
    </ligand>
</feature>
<proteinExistence type="inferred from homology"/>
<name>A0ABT1WIN4_9BURK</name>
<gene>
    <name evidence="7 9" type="primary">aroA</name>
    <name evidence="9" type="ORF">NQT62_09095</name>
</gene>
<comment type="function">
    <text evidence="7">Catalyzes the transfer of the enolpyruvyl moiety of phosphoenolpyruvate (PEP) to the 5-hydroxyl of shikimate-3-phosphate (S3P) to produce enolpyruvyl shikimate-3-phosphate and inorganic phosphate.</text>
</comment>
<evidence type="ECO:0000313" key="9">
    <source>
        <dbReference type="EMBL" id="MCQ8896587.1"/>
    </source>
</evidence>
<feature type="binding site" evidence="7">
    <location>
        <position position="353"/>
    </location>
    <ligand>
        <name>phosphoenolpyruvate</name>
        <dbReference type="ChEBI" id="CHEBI:58702"/>
    </ligand>
</feature>
<feature type="binding site" evidence="7">
    <location>
        <position position="349"/>
    </location>
    <ligand>
        <name>3-phosphoshikimate</name>
        <dbReference type="ChEBI" id="CHEBI:145989"/>
    </ligand>
</feature>
<dbReference type="InterPro" id="IPR036968">
    <property type="entry name" value="Enolpyruvate_Tfrase_sf"/>
</dbReference>
<evidence type="ECO:0000256" key="4">
    <source>
        <dbReference type="ARBA" id="ARBA00022679"/>
    </source>
</evidence>
<evidence type="ECO:0000256" key="1">
    <source>
        <dbReference type="ARBA" id="ARBA00004811"/>
    </source>
</evidence>
<dbReference type="Pfam" id="PF00275">
    <property type="entry name" value="EPSP_synthase"/>
    <property type="match status" value="1"/>
</dbReference>
<dbReference type="InterPro" id="IPR006264">
    <property type="entry name" value="EPSP_synthase"/>
</dbReference>
<dbReference type="CDD" id="cd01556">
    <property type="entry name" value="EPSP_synthase"/>
    <property type="match status" value="1"/>
</dbReference>
<dbReference type="SUPFAM" id="SSF55205">
    <property type="entry name" value="EPT/RTPC-like"/>
    <property type="match status" value="1"/>
</dbReference>
<dbReference type="PANTHER" id="PTHR21090:SF5">
    <property type="entry name" value="PENTAFUNCTIONAL AROM POLYPEPTIDE"/>
    <property type="match status" value="1"/>
</dbReference>
<protein>
    <recommendedName>
        <fullName evidence="7">3-phosphoshikimate 1-carboxyvinyltransferase</fullName>
        <ecNumber evidence="7">2.5.1.19</ecNumber>
    </recommendedName>
    <alternativeName>
        <fullName evidence="7">5-enolpyruvylshikimate-3-phosphate synthase</fullName>
        <shortName evidence="7">EPSP synthase</shortName>
        <shortName evidence="7">EPSPS</shortName>
    </alternativeName>
</protein>
<sequence>MATDLNLIEFHAGSTSAMTGSARVPGDKSISHRSIMMGSIADGITEVDGFLEGEDAISTMNAFRAMGVRIDGPDQGRVKVHGVGLHGLKQPAAPLDCGNSGTSMRLISGLLAGQGFDVELVGDASLSKRPMKRVMDPLALMGAQIEAQEGGRPPLKIKANKALKAISYTLPMASAQVKSCVLLAGLYADGVTETTEPAVTRDHTERMLRGFGVHVETEGPTARVRGGQRLKATRIDVPSDISSAAFFMVAASICEQADITLRHVGLNPTRTGVIDILKLMGANIELSNHAVVGGEPVADVHIRSAQLKGIQIPEELVPLAIDEFPVIFVAAANAVGTTVLTGAEELRVKESDRIAVMADGLKACGVNARPTADGMVIEGLGGKPGLRYNATDIESQGDHRIAMSFTVAAIRALGTMRIRGAQTVDTSFPGFVALCQSLGMAVQSVKVGP</sequence>
<dbReference type="EMBL" id="JANIGO010000002">
    <property type="protein sequence ID" value="MCQ8896587.1"/>
    <property type="molecule type" value="Genomic_DNA"/>
</dbReference>
<dbReference type="InterPro" id="IPR023193">
    <property type="entry name" value="EPSP_synthase_CS"/>
</dbReference>
<keyword evidence="7" id="KW-0963">Cytoplasm</keyword>
<keyword evidence="5 7" id="KW-0057">Aromatic amino acid biosynthesis</keyword>
<dbReference type="PANTHER" id="PTHR21090">
    <property type="entry name" value="AROM/DEHYDROQUINATE SYNTHASE"/>
    <property type="match status" value="1"/>
</dbReference>
<accession>A0ABT1WIN4</accession>
<keyword evidence="4 7" id="KW-0808">Transferase</keyword>
<reference evidence="9 10" key="1">
    <citation type="submission" date="2022-07" db="EMBL/GenBank/DDBJ databases">
        <authorList>
            <person name="Xamxidin M."/>
            <person name="Wu M."/>
        </authorList>
    </citation>
    <scope>NUCLEOTIDE SEQUENCE [LARGE SCALE GENOMIC DNA]</scope>
    <source>
        <strain evidence="9 10">NBRC 111650</strain>
    </source>
</reference>
<dbReference type="InterPro" id="IPR001986">
    <property type="entry name" value="Enolpyruvate_Tfrase_dom"/>
</dbReference>
<organism evidence="9 10">
    <name type="scientific">Limnobacter humi</name>
    <dbReference type="NCBI Taxonomy" id="1778671"/>
    <lineage>
        <taxon>Bacteria</taxon>
        <taxon>Pseudomonadati</taxon>
        <taxon>Pseudomonadota</taxon>
        <taxon>Betaproteobacteria</taxon>
        <taxon>Burkholderiales</taxon>
        <taxon>Burkholderiaceae</taxon>
        <taxon>Limnobacter</taxon>
    </lineage>
</organism>
<dbReference type="Gene3D" id="3.65.10.10">
    <property type="entry name" value="Enolpyruvate transferase domain"/>
    <property type="match status" value="2"/>
</dbReference>
<evidence type="ECO:0000256" key="6">
    <source>
        <dbReference type="ARBA" id="ARBA00044633"/>
    </source>
</evidence>